<dbReference type="RefSeq" id="WP_066763427.1">
    <property type="nucleotide sequence ID" value="NZ_BMIO01000003.1"/>
</dbReference>
<feature type="signal peptide" evidence="1">
    <location>
        <begin position="1"/>
        <end position="23"/>
    </location>
</feature>
<dbReference type="OrthoDB" id="7428103at2"/>
<name>A0A916YCD0_9SPHN</name>
<accession>A0A916YCD0</accession>
<dbReference type="EMBL" id="BMIO01000003">
    <property type="protein sequence ID" value="GGD40071.1"/>
    <property type="molecule type" value="Genomic_DNA"/>
</dbReference>
<sequence length="202" mass="20684">MLNRKAILAAACLAPIMALGACATPTGPVEVTRFHAEDKIALLGRGSIAVEAGPGMEADSLELGSYRAAVGRELTKLGYKEVGAGEGSQVAEVRVRRAVMSPMREGGPVSVGVGGSTGSYGSGVGVGVGIDLSGKPKDQVMTELAVVIRQRLTGEPLWEGRAQFAVKAGAPLAETQLAAGHLAEALFVDFPGESGETIEVKQ</sequence>
<evidence type="ECO:0000256" key="1">
    <source>
        <dbReference type="SAM" id="SignalP"/>
    </source>
</evidence>
<reference evidence="2 3" key="1">
    <citation type="journal article" date="2014" name="Int. J. Syst. Evol. Microbiol.">
        <title>Complete genome sequence of Corynebacterium casei LMG S-19264T (=DSM 44701T), isolated from a smear-ripened cheese.</title>
        <authorList>
            <consortium name="US DOE Joint Genome Institute (JGI-PGF)"/>
            <person name="Walter F."/>
            <person name="Albersmeier A."/>
            <person name="Kalinowski J."/>
            <person name="Ruckert C."/>
        </authorList>
    </citation>
    <scope>NUCLEOTIDE SEQUENCE [LARGE SCALE GENOMIC DNA]</scope>
    <source>
        <strain evidence="2 3">CGMCC 1.15358</strain>
    </source>
</reference>
<organism evidence="2 3">
    <name type="scientific">Croceicoccus pelagius</name>
    <dbReference type="NCBI Taxonomy" id="1703341"/>
    <lineage>
        <taxon>Bacteria</taxon>
        <taxon>Pseudomonadati</taxon>
        <taxon>Pseudomonadota</taxon>
        <taxon>Alphaproteobacteria</taxon>
        <taxon>Sphingomonadales</taxon>
        <taxon>Erythrobacteraceae</taxon>
        <taxon>Croceicoccus</taxon>
    </lineage>
</organism>
<dbReference type="PROSITE" id="PS51257">
    <property type="entry name" value="PROKAR_LIPOPROTEIN"/>
    <property type="match status" value="1"/>
</dbReference>
<feature type="chain" id="PRO_5037484432" description="DUF4136 domain-containing protein" evidence="1">
    <location>
        <begin position="24"/>
        <end position="202"/>
    </location>
</feature>
<keyword evidence="3" id="KW-1185">Reference proteome</keyword>
<evidence type="ECO:0000313" key="2">
    <source>
        <dbReference type="EMBL" id="GGD40071.1"/>
    </source>
</evidence>
<keyword evidence="1" id="KW-0732">Signal</keyword>
<dbReference type="Proteomes" id="UP000598997">
    <property type="component" value="Unassembled WGS sequence"/>
</dbReference>
<protein>
    <recommendedName>
        <fullName evidence="4">DUF4136 domain-containing protein</fullName>
    </recommendedName>
</protein>
<evidence type="ECO:0000313" key="3">
    <source>
        <dbReference type="Proteomes" id="UP000598997"/>
    </source>
</evidence>
<gene>
    <name evidence="2" type="ORF">GCM10010989_12820</name>
</gene>
<evidence type="ECO:0008006" key="4">
    <source>
        <dbReference type="Google" id="ProtNLM"/>
    </source>
</evidence>
<dbReference type="AlphaFoldDB" id="A0A916YCD0"/>
<comment type="caution">
    <text evidence="2">The sequence shown here is derived from an EMBL/GenBank/DDBJ whole genome shotgun (WGS) entry which is preliminary data.</text>
</comment>
<proteinExistence type="predicted"/>